<feature type="transmembrane region" description="Helical" evidence="6">
    <location>
        <begin position="94"/>
        <end position="113"/>
    </location>
</feature>
<dbReference type="Gene3D" id="1.20.1250.20">
    <property type="entry name" value="MFS general substrate transporter like domains"/>
    <property type="match status" value="2"/>
</dbReference>
<keyword evidence="3 6" id="KW-0812">Transmembrane</keyword>
<reference evidence="8 9" key="1">
    <citation type="submission" date="2020-08" db="EMBL/GenBank/DDBJ databases">
        <title>Genomic Encyclopedia of Type Strains, Phase III (KMG-III): the genomes of soil and plant-associated and newly described type strains.</title>
        <authorList>
            <person name="Whitman W."/>
        </authorList>
    </citation>
    <scope>NUCLEOTIDE SEQUENCE [LARGE SCALE GENOMIC DNA]</scope>
    <source>
        <strain evidence="8 9">CECT 8640</strain>
    </source>
</reference>
<sequence>MRRRERQTLWAATLTNGPTELIDFVLPLWAGVALGLGATEVGVLMAVEMALSVVVRPIAGVLADRCERRYVAAVGALLYAVSCAGYALAGHVFVAYAAAAVGGAGGALLWVAVRAVVSERLAEDSAVFPRLLTAQETGSWVAFVGGMTLLGVIGFAGLFWACAVACLVAAGLLLSAPRRGVRPGEGLAAAGIGAVGRRLRPMLFAVAMTMAAESAVSLLLLLHLQRGFGLEVVQVAYVFLPGAIAMSVAAEYLHRYVVRFGRSRVLMAASSASCVFAVSLAWAPGPYVIAALWVLSGLAWAAVMPVQQAVIAEASGAQVGRGMGVYESACLVGGLIGSLVAGVLYDGANWPVACVVAGGMILAGAVVVPRAVRRLGVREFPPPPPKAEEAVTSEPAGMTEPVVISKPVVVSEEQPRPASKTKPLKSQARLLTDLGVHIGLFAVSQVVLAFFDLSWVRDLITRDFGTVVLGRVERDGGGAFLYGAGRVWAVILIADLIWTTVKVVQNRSTATRT</sequence>
<dbReference type="InterPro" id="IPR050930">
    <property type="entry name" value="MFS_Vesicular_Transporter"/>
</dbReference>
<keyword evidence="2" id="KW-0813">Transport</keyword>
<comment type="subcellular location">
    <subcellularLocation>
        <location evidence="1">Cell membrane</location>
        <topology evidence="1">Multi-pass membrane protein</topology>
    </subcellularLocation>
</comment>
<dbReference type="PANTHER" id="PTHR23506">
    <property type="entry name" value="GH10249P"/>
    <property type="match status" value="1"/>
</dbReference>
<evidence type="ECO:0000256" key="3">
    <source>
        <dbReference type="ARBA" id="ARBA00022692"/>
    </source>
</evidence>
<evidence type="ECO:0000313" key="8">
    <source>
        <dbReference type="EMBL" id="MBB5953931.1"/>
    </source>
</evidence>
<dbReference type="InterPro" id="IPR036259">
    <property type="entry name" value="MFS_trans_sf"/>
</dbReference>
<evidence type="ECO:0000259" key="7">
    <source>
        <dbReference type="PROSITE" id="PS50850"/>
    </source>
</evidence>
<feature type="transmembrane region" description="Helical" evidence="6">
    <location>
        <begin position="289"/>
        <end position="312"/>
    </location>
</feature>
<feature type="domain" description="Major facilitator superfamily (MFS) profile" evidence="7">
    <location>
        <begin position="199"/>
        <end position="513"/>
    </location>
</feature>
<feature type="transmembrane region" description="Helical" evidence="6">
    <location>
        <begin position="149"/>
        <end position="174"/>
    </location>
</feature>
<keyword evidence="9" id="KW-1185">Reference proteome</keyword>
<gene>
    <name evidence="8" type="ORF">FHS29_000501</name>
</gene>
<feature type="transmembrane region" description="Helical" evidence="6">
    <location>
        <begin position="202"/>
        <end position="222"/>
    </location>
</feature>
<dbReference type="PANTHER" id="PTHR23506:SF23">
    <property type="entry name" value="GH10249P"/>
    <property type="match status" value="1"/>
</dbReference>
<evidence type="ECO:0000313" key="9">
    <source>
        <dbReference type="Proteomes" id="UP000547510"/>
    </source>
</evidence>
<accession>A0A841C9U0</accession>
<dbReference type="GO" id="GO:0005886">
    <property type="term" value="C:plasma membrane"/>
    <property type="evidence" value="ECO:0007669"/>
    <property type="project" value="UniProtKB-SubCell"/>
</dbReference>
<dbReference type="AlphaFoldDB" id="A0A841C9U0"/>
<feature type="transmembrane region" description="Helical" evidence="6">
    <location>
        <begin position="265"/>
        <end position="283"/>
    </location>
</feature>
<evidence type="ECO:0000256" key="4">
    <source>
        <dbReference type="ARBA" id="ARBA00022989"/>
    </source>
</evidence>
<dbReference type="EMBL" id="JACHJN010000001">
    <property type="protein sequence ID" value="MBB5953931.1"/>
    <property type="molecule type" value="Genomic_DNA"/>
</dbReference>
<keyword evidence="4 6" id="KW-1133">Transmembrane helix</keyword>
<dbReference type="Pfam" id="PF07690">
    <property type="entry name" value="MFS_1"/>
    <property type="match status" value="1"/>
</dbReference>
<feature type="transmembrane region" description="Helical" evidence="6">
    <location>
        <begin position="70"/>
        <end position="88"/>
    </location>
</feature>
<dbReference type="PROSITE" id="PS50850">
    <property type="entry name" value="MFS"/>
    <property type="match status" value="1"/>
</dbReference>
<evidence type="ECO:0000256" key="1">
    <source>
        <dbReference type="ARBA" id="ARBA00004651"/>
    </source>
</evidence>
<evidence type="ECO:0000256" key="2">
    <source>
        <dbReference type="ARBA" id="ARBA00022448"/>
    </source>
</evidence>
<comment type="caution">
    <text evidence="8">The sequence shown here is derived from an EMBL/GenBank/DDBJ whole genome shotgun (WGS) entry which is preliminary data.</text>
</comment>
<dbReference type="RefSeq" id="WP_312864713.1">
    <property type="nucleotide sequence ID" value="NZ_JACHJN010000001.1"/>
</dbReference>
<feature type="transmembrane region" description="Helical" evidence="6">
    <location>
        <begin position="125"/>
        <end position="143"/>
    </location>
</feature>
<evidence type="ECO:0000256" key="6">
    <source>
        <dbReference type="SAM" id="Phobius"/>
    </source>
</evidence>
<feature type="transmembrane region" description="Helical" evidence="6">
    <location>
        <begin position="479"/>
        <end position="498"/>
    </location>
</feature>
<proteinExistence type="predicted"/>
<feature type="transmembrane region" description="Helical" evidence="6">
    <location>
        <begin position="430"/>
        <end position="451"/>
    </location>
</feature>
<name>A0A841C9U0_9PSEU</name>
<dbReference type="SUPFAM" id="SSF103473">
    <property type="entry name" value="MFS general substrate transporter"/>
    <property type="match status" value="1"/>
</dbReference>
<feature type="transmembrane region" description="Helical" evidence="6">
    <location>
        <begin position="44"/>
        <end position="63"/>
    </location>
</feature>
<dbReference type="GO" id="GO:0022857">
    <property type="term" value="F:transmembrane transporter activity"/>
    <property type="evidence" value="ECO:0007669"/>
    <property type="project" value="InterPro"/>
</dbReference>
<feature type="transmembrane region" description="Helical" evidence="6">
    <location>
        <begin position="350"/>
        <end position="368"/>
    </location>
</feature>
<dbReference type="Proteomes" id="UP000547510">
    <property type="component" value="Unassembled WGS sequence"/>
</dbReference>
<protein>
    <submittedName>
        <fullName evidence="8">MFS family permease</fullName>
    </submittedName>
</protein>
<evidence type="ECO:0000256" key="5">
    <source>
        <dbReference type="ARBA" id="ARBA00023136"/>
    </source>
</evidence>
<feature type="transmembrane region" description="Helical" evidence="6">
    <location>
        <begin position="234"/>
        <end position="253"/>
    </location>
</feature>
<dbReference type="InterPro" id="IPR020846">
    <property type="entry name" value="MFS_dom"/>
</dbReference>
<organism evidence="8 9">
    <name type="scientific">Saccharothrix tamanrassetensis</name>
    <dbReference type="NCBI Taxonomy" id="1051531"/>
    <lineage>
        <taxon>Bacteria</taxon>
        <taxon>Bacillati</taxon>
        <taxon>Actinomycetota</taxon>
        <taxon>Actinomycetes</taxon>
        <taxon>Pseudonocardiales</taxon>
        <taxon>Pseudonocardiaceae</taxon>
        <taxon>Saccharothrix</taxon>
    </lineage>
</organism>
<feature type="transmembrane region" description="Helical" evidence="6">
    <location>
        <begin position="324"/>
        <end position="344"/>
    </location>
</feature>
<keyword evidence="5 6" id="KW-0472">Membrane</keyword>
<dbReference type="InterPro" id="IPR011701">
    <property type="entry name" value="MFS"/>
</dbReference>